<dbReference type="GO" id="GO:0005516">
    <property type="term" value="F:calmodulin binding"/>
    <property type="evidence" value="ECO:0007669"/>
    <property type="project" value="InterPro"/>
</dbReference>
<dbReference type="InterPro" id="IPR046831">
    <property type="entry name" value="Calmodulin_bind_N"/>
</dbReference>
<dbReference type="AlphaFoldDB" id="A0AAD9WP11"/>
<comment type="caution">
    <text evidence="4">The sequence shown here is derived from an EMBL/GenBank/DDBJ whole genome shotgun (WGS) entry which is preliminary data.</text>
</comment>
<feature type="region of interest" description="Disordered" evidence="1">
    <location>
        <begin position="81"/>
        <end position="108"/>
    </location>
</feature>
<reference evidence="4" key="1">
    <citation type="journal article" date="2023" name="Plant J.">
        <title>Genome sequences and population genomics provide insights into the demographic history, inbreeding, and mutation load of two 'living fossil' tree species of Dipteronia.</title>
        <authorList>
            <person name="Feng Y."/>
            <person name="Comes H.P."/>
            <person name="Chen J."/>
            <person name="Zhu S."/>
            <person name="Lu R."/>
            <person name="Zhang X."/>
            <person name="Li P."/>
            <person name="Qiu J."/>
            <person name="Olsen K.M."/>
            <person name="Qiu Y."/>
        </authorList>
    </citation>
    <scope>NUCLEOTIDE SEQUENCE</scope>
    <source>
        <strain evidence="4">KIB01</strain>
    </source>
</reference>
<dbReference type="PANTHER" id="PTHR31713:SF43">
    <property type="entry name" value="CALMODULIN-BINDING PROTEIN 60 G"/>
    <property type="match status" value="1"/>
</dbReference>
<evidence type="ECO:0000313" key="4">
    <source>
        <dbReference type="EMBL" id="KAK2638161.1"/>
    </source>
</evidence>
<dbReference type="InterPro" id="IPR046830">
    <property type="entry name" value="Calmod_bind_M"/>
</dbReference>
<proteinExistence type="predicted"/>
<dbReference type="Pfam" id="PF07887">
    <property type="entry name" value="Calmodulin_bind"/>
    <property type="match status" value="1"/>
</dbReference>
<evidence type="ECO:0000259" key="3">
    <source>
        <dbReference type="Pfam" id="PF20451"/>
    </source>
</evidence>
<dbReference type="GO" id="GO:0043565">
    <property type="term" value="F:sequence-specific DNA binding"/>
    <property type="evidence" value="ECO:0007669"/>
    <property type="project" value="TreeGrafter"/>
</dbReference>
<protein>
    <recommendedName>
        <fullName evidence="6">Calmodulin-binding protein</fullName>
    </recommendedName>
</protein>
<dbReference type="GO" id="GO:0005634">
    <property type="term" value="C:nucleus"/>
    <property type="evidence" value="ECO:0007669"/>
    <property type="project" value="TreeGrafter"/>
</dbReference>
<feature type="domain" description="Calmodulin binding protein central" evidence="3">
    <location>
        <begin position="294"/>
        <end position="356"/>
    </location>
</feature>
<dbReference type="PANTHER" id="PTHR31713">
    <property type="entry name" value="OS02G0177800 PROTEIN"/>
    <property type="match status" value="1"/>
</dbReference>
<dbReference type="GO" id="GO:0080142">
    <property type="term" value="P:regulation of salicylic acid biosynthetic process"/>
    <property type="evidence" value="ECO:0007669"/>
    <property type="project" value="TreeGrafter"/>
</dbReference>
<accession>A0AAD9WP11</accession>
<dbReference type="GO" id="GO:0003700">
    <property type="term" value="F:DNA-binding transcription factor activity"/>
    <property type="evidence" value="ECO:0007669"/>
    <property type="project" value="TreeGrafter"/>
</dbReference>
<dbReference type="Pfam" id="PF20451">
    <property type="entry name" value="Calmod_bind_M"/>
    <property type="match status" value="1"/>
</dbReference>
<gene>
    <name evidence="4" type="ORF">Ddye_025956</name>
</gene>
<dbReference type="InterPro" id="IPR012416">
    <property type="entry name" value="CBP60"/>
</dbReference>
<feature type="domain" description="Calmodulin binding protein-like N-terminal" evidence="2">
    <location>
        <begin position="126"/>
        <end position="280"/>
    </location>
</feature>
<feature type="compositionally biased region" description="Polar residues" evidence="1">
    <location>
        <begin position="95"/>
        <end position="108"/>
    </location>
</feature>
<evidence type="ECO:0008006" key="6">
    <source>
        <dbReference type="Google" id="ProtNLM"/>
    </source>
</evidence>
<name>A0AAD9WP11_9ROSI</name>
<organism evidence="4 5">
    <name type="scientific">Dipteronia dyeriana</name>
    <dbReference type="NCBI Taxonomy" id="168575"/>
    <lineage>
        <taxon>Eukaryota</taxon>
        <taxon>Viridiplantae</taxon>
        <taxon>Streptophyta</taxon>
        <taxon>Embryophyta</taxon>
        <taxon>Tracheophyta</taxon>
        <taxon>Spermatophyta</taxon>
        <taxon>Magnoliopsida</taxon>
        <taxon>eudicotyledons</taxon>
        <taxon>Gunneridae</taxon>
        <taxon>Pentapetalae</taxon>
        <taxon>rosids</taxon>
        <taxon>malvids</taxon>
        <taxon>Sapindales</taxon>
        <taxon>Sapindaceae</taxon>
        <taxon>Hippocastanoideae</taxon>
        <taxon>Acereae</taxon>
        <taxon>Dipteronia</taxon>
    </lineage>
</organism>
<evidence type="ECO:0000313" key="5">
    <source>
        <dbReference type="Proteomes" id="UP001280121"/>
    </source>
</evidence>
<dbReference type="EMBL" id="JANJYI010000008">
    <property type="protein sequence ID" value="KAK2638161.1"/>
    <property type="molecule type" value="Genomic_DNA"/>
</dbReference>
<sequence>MDVVTRKLMKDTVSVVRKEVRAEMKREMKGALNRVWERVWERMKPVMEEETKKEMKRTMKSGMRVWKQEMERLAMEPVKMQPANERAKKKRAMESTFSTQDVPPERNFNQRTSLDHQIKKSEQVEFQLQFINNKLPDEIYTNDEIKHDSDGSVEIKLIDTISRETVELDPHSSIVIEIVVLDGDFDSDGHENWTEEQFNAKILTKRQLVNGTVRLLVKGKQHITLTDGVGTIQELRFIENSSWLLPCKKYRLGARVLQSNSNRGQVRIKEAITEPFRVLDYRGRKYKKHYLPSLDDEVWHLKRIRKDCKFHIRLIDNNIHTIRDFKQAYKTNAGELKEILKDCSESNWEKIVKHADSVVDDEKLNASSQGKHDFRFENLPGQNSSQGSSELPLFPMTVFSTQPWTAPTYFQRTRPECFGS</sequence>
<evidence type="ECO:0000256" key="1">
    <source>
        <dbReference type="SAM" id="MobiDB-lite"/>
    </source>
</evidence>
<keyword evidence="5" id="KW-1185">Reference proteome</keyword>
<evidence type="ECO:0000259" key="2">
    <source>
        <dbReference type="Pfam" id="PF07887"/>
    </source>
</evidence>
<dbReference type="Proteomes" id="UP001280121">
    <property type="component" value="Unassembled WGS sequence"/>
</dbReference>